<protein>
    <submittedName>
        <fullName evidence="2">Uncharacterized protein</fullName>
    </submittedName>
</protein>
<sequence>MFGFIRLSFVGFIFPFITTTSNSTLLRYLAHIDWISIQKSPSCGGTSFMISQISEGCMRVTKVDRWLKPRRTSRSSHKHAEPIAQSRREIGSRPPSLITF</sequence>
<feature type="compositionally biased region" description="Basic and acidic residues" evidence="1">
    <location>
        <begin position="78"/>
        <end position="91"/>
    </location>
</feature>
<proteinExistence type="predicted"/>
<dbReference type="AlphaFoldDB" id="A0A5N6USI9"/>
<feature type="region of interest" description="Disordered" evidence="1">
    <location>
        <begin position="70"/>
        <end position="100"/>
    </location>
</feature>
<reference evidence="2 3" key="1">
    <citation type="submission" date="2019-04" db="EMBL/GenBank/DDBJ databases">
        <title>Friends and foes A comparative genomics study of 23 Aspergillus species from section Flavi.</title>
        <authorList>
            <consortium name="DOE Joint Genome Institute"/>
            <person name="Kjaerbolling I."/>
            <person name="Vesth T."/>
            <person name="Frisvad J.C."/>
            <person name="Nybo J.L."/>
            <person name="Theobald S."/>
            <person name="Kildgaard S."/>
            <person name="Isbrandt T."/>
            <person name="Kuo A."/>
            <person name="Sato A."/>
            <person name="Lyhne E.K."/>
            <person name="Kogle M.E."/>
            <person name="Wiebenga A."/>
            <person name="Kun R.S."/>
            <person name="Lubbers R.J."/>
            <person name="Makela M.R."/>
            <person name="Barry K."/>
            <person name="Chovatia M."/>
            <person name="Clum A."/>
            <person name="Daum C."/>
            <person name="Haridas S."/>
            <person name="He G."/>
            <person name="LaButti K."/>
            <person name="Lipzen A."/>
            <person name="Mondo S."/>
            <person name="Riley R."/>
            <person name="Salamov A."/>
            <person name="Simmons B.A."/>
            <person name="Magnuson J.K."/>
            <person name="Henrissat B."/>
            <person name="Mortensen U.H."/>
            <person name="Larsen T.O."/>
            <person name="Devries R.P."/>
            <person name="Grigoriev I.V."/>
            <person name="Machida M."/>
            <person name="Baker S.E."/>
            <person name="Andersen M.R."/>
        </authorList>
    </citation>
    <scope>NUCLEOTIDE SEQUENCE [LARGE SCALE GENOMIC DNA]</scope>
    <source>
        <strain evidence="2 3">CBS 117626</strain>
    </source>
</reference>
<evidence type="ECO:0000313" key="3">
    <source>
        <dbReference type="Proteomes" id="UP000326950"/>
    </source>
</evidence>
<evidence type="ECO:0000313" key="2">
    <source>
        <dbReference type="EMBL" id="KAE8161618.1"/>
    </source>
</evidence>
<name>A0A5N6USI9_ASPTM</name>
<dbReference type="EMBL" id="ML738639">
    <property type="protein sequence ID" value="KAE8161618.1"/>
    <property type="molecule type" value="Genomic_DNA"/>
</dbReference>
<accession>A0A5N6USI9</accession>
<organism evidence="2 3">
    <name type="scientific">Aspergillus tamarii</name>
    <dbReference type="NCBI Taxonomy" id="41984"/>
    <lineage>
        <taxon>Eukaryota</taxon>
        <taxon>Fungi</taxon>
        <taxon>Dikarya</taxon>
        <taxon>Ascomycota</taxon>
        <taxon>Pezizomycotina</taxon>
        <taxon>Eurotiomycetes</taxon>
        <taxon>Eurotiomycetidae</taxon>
        <taxon>Eurotiales</taxon>
        <taxon>Aspergillaceae</taxon>
        <taxon>Aspergillus</taxon>
        <taxon>Aspergillus subgen. Circumdati</taxon>
    </lineage>
</organism>
<keyword evidence="3" id="KW-1185">Reference proteome</keyword>
<dbReference type="Proteomes" id="UP000326950">
    <property type="component" value="Unassembled WGS sequence"/>
</dbReference>
<evidence type="ECO:0000256" key="1">
    <source>
        <dbReference type="SAM" id="MobiDB-lite"/>
    </source>
</evidence>
<gene>
    <name evidence="2" type="ORF">BDV40DRAFT_267179</name>
</gene>